<organism evidence="1">
    <name type="scientific">Homo sapiens</name>
    <name type="common">Human</name>
    <dbReference type="NCBI Taxonomy" id="9606"/>
    <lineage>
        <taxon>Eukaryota</taxon>
        <taxon>Metazoa</taxon>
        <taxon>Chordata</taxon>
        <taxon>Craniata</taxon>
        <taxon>Vertebrata</taxon>
        <taxon>Euteleostomi</taxon>
        <taxon>Mammalia</taxon>
        <taxon>Eutheria</taxon>
        <taxon>Euarchontoglires</taxon>
        <taxon>Primates</taxon>
        <taxon>Haplorrhini</taxon>
        <taxon>Catarrhini</taxon>
        <taxon>Hominidae</taxon>
        <taxon>Homo</taxon>
    </lineage>
</organism>
<dbReference type="EMBL" id="AB194232">
    <property type="protein sequence ID" value="BAD69553.1"/>
    <property type="molecule type" value="mRNA"/>
</dbReference>
<name>Q5W7F8_HUMAN</name>
<proteinExistence type="evidence at transcript level"/>
<protein>
    <submittedName>
        <fullName evidence="1">Hypotherical protein</fullName>
    </submittedName>
</protein>
<accession>Q5W7F8</accession>
<reference evidence="1" key="1">
    <citation type="submission" date="2004-11" db="EMBL/GenBank/DDBJ databases">
        <title>Transcript variant 4 of human E6 associated protein (E6AP), which encodes its isoform 1 and a hypotherical protein.</title>
        <authorList>
            <person name="Takiya T."/>
            <person name="Maki S."/>
            <person name="Yasuda H."/>
        </authorList>
    </citation>
    <scope>NUCLEOTIDE SEQUENCE</scope>
</reference>
<evidence type="ECO:0000313" key="1">
    <source>
        <dbReference type="EMBL" id="BAD69553.1"/>
    </source>
</evidence>
<sequence length="47" mass="5783">MEKLHQCYWNSSVWEIQVWKQSWGTYPQGWWRPDQENLSLTTLKLAE</sequence>
<dbReference type="AlphaFoldDB" id="Q5W7F8"/>